<sequence>MDRIFLWLRHLLPGYQRSLSAQERCTLKIPSELVDMILEHLQPESAIAFALTCRALFVKHFPKSAQLTAPARATLLQWLEQDIPRLYFCHGCACLHPWRATLQFSGYKFYHGPCWWNRRDIEPVMSKCVSDFRADLTYSWARLVMNRHLYGALHGPPLQDIEATQRIYDSFYGVIITIFWSAKIISNNLYIHGTMVFRSDGEKGNAQSLRTFIEHFECSLVCRHLRAAIIPELCRDEESSRPFHPTSGNIRSCPVCFTDYQIRVALGDSPRRTTRKSSQREPIEGEDWSIEVARWHNLGECRSPHDLEWCNLVTGSPSRILVRREDMCGAGMVHRVWMKEDLGSTPIRETAVFSNSRDVI</sequence>
<proteinExistence type="predicted"/>
<dbReference type="InterPro" id="IPR001810">
    <property type="entry name" value="F-box_dom"/>
</dbReference>
<evidence type="ECO:0000259" key="1">
    <source>
        <dbReference type="Pfam" id="PF00646"/>
    </source>
</evidence>
<accession>A0AAE0KH10</accession>
<feature type="domain" description="F-box" evidence="1">
    <location>
        <begin position="27"/>
        <end position="55"/>
    </location>
</feature>
<dbReference type="Pfam" id="PF00646">
    <property type="entry name" value="F-box"/>
    <property type="match status" value="1"/>
</dbReference>
<keyword evidence="3" id="KW-1185">Reference proteome</keyword>
<comment type="caution">
    <text evidence="2">The sequence shown here is derived from an EMBL/GenBank/DDBJ whole genome shotgun (WGS) entry which is preliminary data.</text>
</comment>
<dbReference type="EMBL" id="JAULSN010000003">
    <property type="protein sequence ID" value="KAK3375635.1"/>
    <property type="molecule type" value="Genomic_DNA"/>
</dbReference>
<evidence type="ECO:0000313" key="3">
    <source>
        <dbReference type="Proteomes" id="UP001287356"/>
    </source>
</evidence>
<name>A0AAE0KH10_9PEZI</name>
<gene>
    <name evidence="2" type="ORF">B0T24DRAFT_616707</name>
</gene>
<reference evidence="2" key="1">
    <citation type="journal article" date="2023" name="Mol. Phylogenet. Evol.">
        <title>Genome-scale phylogeny and comparative genomics of the fungal order Sordariales.</title>
        <authorList>
            <person name="Hensen N."/>
            <person name="Bonometti L."/>
            <person name="Westerberg I."/>
            <person name="Brannstrom I.O."/>
            <person name="Guillou S."/>
            <person name="Cros-Aarteil S."/>
            <person name="Calhoun S."/>
            <person name="Haridas S."/>
            <person name="Kuo A."/>
            <person name="Mondo S."/>
            <person name="Pangilinan J."/>
            <person name="Riley R."/>
            <person name="LaButti K."/>
            <person name="Andreopoulos B."/>
            <person name="Lipzen A."/>
            <person name="Chen C."/>
            <person name="Yan M."/>
            <person name="Daum C."/>
            <person name="Ng V."/>
            <person name="Clum A."/>
            <person name="Steindorff A."/>
            <person name="Ohm R.A."/>
            <person name="Martin F."/>
            <person name="Silar P."/>
            <person name="Natvig D.O."/>
            <person name="Lalanne C."/>
            <person name="Gautier V."/>
            <person name="Ament-Velasquez S.L."/>
            <person name="Kruys A."/>
            <person name="Hutchinson M.I."/>
            <person name="Powell A.J."/>
            <person name="Barry K."/>
            <person name="Miller A.N."/>
            <person name="Grigoriev I.V."/>
            <person name="Debuchy R."/>
            <person name="Gladieux P."/>
            <person name="Hiltunen Thoren M."/>
            <person name="Johannesson H."/>
        </authorList>
    </citation>
    <scope>NUCLEOTIDE SEQUENCE</scope>
    <source>
        <strain evidence="2">CBS 958.72</strain>
    </source>
</reference>
<protein>
    <recommendedName>
        <fullName evidence="1">F-box domain-containing protein</fullName>
    </recommendedName>
</protein>
<dbReference type="Proteomes" id="UP001287356">
    <property type="component" value="Unassembled WGS sequence"/>
</dbReference>
<evidence type="ECO:0000313" key="2">
    <source>
        <dbReference type="EMBL" id="KAK3375635.1"/>
    </source>
</evidence>
<dbReference type="AlphaFoldDB" id="A0AAE0KH10"/>
<organism evidence="2 3">
    <name type="scientific">Lasiosphaeria ovina</name>
    <dbReference type="NCBI Taxonomy" id="92902"/>
    <lineage>
        <taxon>Eukaryota</taxon>
        <taxon>Fungi</taxon>
        <taxon>Dikarya</taxon>
        <taxon>Ascomycota</taxon>
        <taxon>Pezizomycotina</taxon>
        <taxon>Sordariomycetes</taxon>
        <taxon>Sordariomycetidae</taxon>
        <taxon>Sordariales</taxon>
        <taxon>Lasiosphaeriaceae</taxon>
        <taxon>Lasiosphaeria</taxon>
    </lineage>
</organism>
<reference evidence="2" key="2">
    <citation type="submission" date="2023-06" db="EMBL/GenBank/DDBJ databases">
        <authorList>
            <consortium name="Lawrence Berkeley National Laboratory"/>
            <person name="Haridas S."/>
            <person name="Hensen N."/>
            <person name="Bonometti L."/>
            <person name="Westerberg I."/>
            <person name="Brannstrom I.O."/>
            <person name="Guillou S."/>
            <person name="Cros-Aarteil S."/>
            <person name="Calhoun S."/>
            <person name="Kuo A."/>
            <person name="Mondo S."/>
            <person name="Pangilinan J."/>
            <person name="Riley R."/>
            <person name="Labutti K."/>
            <person name="Andreopoulos B."/>
            <person name="Lipzen A."/>
            <person name="Chen C."/>
            <person name="Yanf M."/>
            <person name="Daum C."/>
            <person name="Ng V."/>
            <person name="Clum A."/>
            <person name="Steindorff A."/>
            <person name="Ohm R."/>
            <person name="Martin F."/>
            <person name="Silar P."/>
            <person name="Natvig D."/>
            <person name="Lalanne C."/>
            <person name="Gautier V."/>
            <person name="Ament-Velasquez S.L."/>
            <person name="Kruys A."/>
            <person name="Hutchinson M.I."/>
            <person name="Powell A.J."/>
            <person name="Barry K."/>
            <person name="Miller A.N."/>
            <person name="Grigoriev I.V."/>
            <person name="Debuchy R."/>
            <person name="Gladieux P."/>
            <person name="Thoren M.H."/>
            <person name="Johannesson H."/>
        </authorList>
    </citation>
    <scope>NUCLEOTIDE SEQUENCE</scope>
    <source>
        <strain evidence="2">CBS 958.72</strain>
    </source>
</reference>